<dbReference type="Gene3D" id="2.60.40.380">
    <property type="entry name" value="Purple acid phosphatase-like, N-terminal"/>
    <property type="match status" value="1"/>
</dbReference>
<dbReference type="SUPFAM" id="SSF49363">
    <property type="entry name" value="Purple acid phosphatase, N-terminal domain"/>
    <property type="match status" value="1"/>
</dbReference>
<reference evidence="5 6" key="1">
    <citation type="journal article" date="2018" name="J. Biol. Chem.">
        <title>Discovery of the actinoplanic acid pathway in Streptomyces rapamycinicus reveals a genetically conserved synergism with rapamycin.</title>
        <authorList>
            <person name="Mrak P."/>
            <person name="Krastel P."/>
            <person name="Pivk Lukancic P."/>
            <person name="Tao J."/>
            <person name="Pistorius D."/>
            <person name="Moore C.M."/>
        </authorList>
    </citation>
    <scope>NUCLEOTIDE SEQUENCE [LARGE SCALE GENOMIC DNA]</scope>
    <source>
        <strain evidence="5 6">NRRL 5491</strain>
    </source>
</reference>
<protein>
    <recommendedName>
        <fullName evidence="7">Metallophosphoesterase</fullName>
    </recommendedName>
</protein>
<dbReference type="Proteomes" id="UP000281594">
    <property type="component" value="Unassembled WGS sequence"/>
</dbReference>
<organism evidence="5 6">
    <name type="scientific">Streptomyces rapamycinicus (strain ATCC 29253 / DSM 41530 / NRRL 5491 / AYB-994)</name>
    <name type="common">Streptomyces hygroscopicus (strain ATCC 29253)</name>
    <dbReference type="NCBI Taxonomy" id="1343740"/>
    <lineage>
        <taxon>Bacteria</taxon>
        <taxon>Bacillati</taxon>
        <taxon>Actinomycetota</taxon>
        <taxon>Actinomycetes</taxon>
        <taxon>Kitasatosporales</taxon>
        <taxon>Streptomycetaceae</taxon>
        <taxon>Streptomyces</taxon>
        <taxon>Streptomyces violaceusniger group</taxon>
    </lineage>
</organism>
<dbReference type="SUPFAM" id="SSF56300">
    <property type="entry name" value="Metallo-dependent phosphatases"/>
    <property type="match status" value="1"/>
</dbReference>
<feature type="region of interest" description="Disordered" evidence="2">
    <location>
        <begin position="1"/>
        <end position="30"/>
    </location>
</feature>
<dbReference type="InterPro" id="IPR006311">
    <property type="entry name" value="TAT_signal"/>
</dbReference>
<evidence type="ECO:0000313" key="6">
    <source>
        <dbReference type="Proteomes" id="UP000281594"/>
    </source>
</evidence>
<dbReference type="AlphaFoldDB" id="A0A0A0NVK2"/>
<dbReference type="InterPro" id="IPR015914">
    <property type="entry name" value="PAPs_N"/>
</dbReference>
<dbReference type="PANTHER" id="PTHR22953:SF153">
    <property type="entry name" value="PURPLE ACID PHOSPHATASE"/>
    <property type="match status" value="1"/>
</dbReference>
<dbReference type="InterPro" id="IPR039331">
    <property type="entry name" value="PAPs-like"/>
</dbReference>
<dbReference type="RefSeq" id="WP_020874228.1">
    <property type="nucleotide sequence ID" value="NC_022785.1"/>
</dbReference>
<dbReference type="Pfam" id="PF00149">
    <property type="entry name" value="Metallophos"/>
    <property type="match status" value="1"/>
</dbReference>
<dbReference type="KEGG" id="src:M271_46925"/>
<dbReference type="InterPro" id="IPR029052">
    <property type="entry name" value="Metallo-depent_PP-like"/>
</dbReference>
<proteinExistence type="predicted"/>
<gene>
    <name evidence="5" type="ORF">D3C57_147885</name>
</gene>
<keyword evidence="1" id="KW-0732">Signal</keyword>
<evidence type="ECO:0000256" key="2">
    <source>
        <dbReference type="SAM" id="MobiDB-lite"/>
    </source>
</evidence>
<dbReference type="GO" id="GO:0046872">
    <property type="term" value="F:metal ion binding"/>
    <property type="evidence" value="ECO:0007669"/>
    <property type="project" value="InterPro"/>
</dbReference>
<name>A0A0A0NVK2_STRRN</name>
<evidence type="ECO:0008006" key="7">
    <source>
        <dbReference type="Google" id="ProtNLM"/>
    </source>
</evidence>
<sequence length="554" mass="59431">MTTTPKNTATPSAAPATGSATAATASATSRVSRRELLGVAGAAAAGAGTYLSQQEAVAASPVLWTRPEGSGTPPVSGPHLQFGADAAREVVVSWQTPVPVRRPRVMLGTPSQGMGTEVTARTTFYRDAKSRQSVYVHHARLGRLRPGTDYVYAAVHDGATPEAGSFRTGPAGRAPFTFTSFGDQGTPTVGKLNGPKPPKITEKLTYLNDNLGSPYANDVTTAVERVAPLFHLINGDLCYANLSEDRLRTWADWFDMTSRSSRFRPWMPAAGNHENELGNGPIGFAAYQAYFSLPGNGGDDETQGLWYAFTVGSVRVVSLANDDVALQDAGNTYVRGYSGGAQRRWLEAELSRARADRDIDWIVVVMHQVVVSTADHPGNGADLGIRQEWLPLFDKYGVDLVVCGHEHHYERSHPIRGREPNDTMTPTPAATRTDLVDTGAGTVHMVIGGGGTSIPSMDVLFDTPRCNVITGVGDTGANGRKTPVYVTEAAPWSAVRDRVNPYGFAAFTVDPGTRPGGPTTMSVTYYAVTGLYGRIEPVDTFTLRRTRSDGERRR</sequence>
<feature type="domain" description="Calcineurin-like phosphoesterase" evidence="3">
    <location>
        <begin position="218"/>
        <end position="409"/>
    </location>
</feature>
<dbReference type="STRING" id="1343740.M271_46925"/>
<comment type="caution">
    <text evidence="5">The sequence shown here is derived from an EMBL/GenBank/DDBJ whole genome shotgun (WGS) entry which is preliminary data.</text>
</comment>
<evidence type="ECO:0000313" key="5">
    <source>
        <dbReference type="EMBL" id="RLV72422.1"/>
    </source>
</evidence>
<evidence type="ECO:0000256" key="1">
    <source>
        <dbReference type="ARBA" id="ARBA00022729"/>
    </source>
</evidence>
<dbReference type="eggNOG" id="COG1409">
    <property type="taxonomic scope" value="Bacteria"/>
</dbReference>
<evidence type="ECO:0000259" key="4">
    <source>
        <dbReference type="Pfam" id="PF16656"/>
    </source>
</evidence>
<feature type="domain" description="Purple acid phosphatase N-terminal" evidence="4">
    <location>
        <begin position="77"/>
        <end position="168"/>
    </location>
</feature>
<dbReference type="GO" id="GO:0003993">
    <property type="term" value="F:acid phosphatase activity"/>
    <property type="evidence" value="ECO:0007669"/>
    <property type="project" value="InterPro"/>
</dbReference>
<dbReference type="Gene3D" id="3.60.21.10">
    <property type="match status" value="1"/>
</dbReference>
<dbReference type="EMBL" id="QYCY01000004">
    <property type="protein sequence ID" value="RLV72422.1"/>
    <property type="molecule type" value="Genomic_DNA"/>
</dbReference>
<dbReference type="InterPro" id="IPR008963">
    <property type="entry name" value="Purple_acid_Pase-like_N"/>
</dbReference>
<dbReference type="InterPro" id="IPR004843">
    <property type="entry name" value="Calcineurin-like_PHP"/>
</dbReference>
<feature type="compositionally biased region" description="Low complexity" evidence="2">
    <location>
        <begin position="1"/>
        <end position="29"/>
    </location>
</feature>
<dbReference type="PROSITE" id="PS51318">
    <property type="entry name" value="TAT"/>
    <property type="match status" value="1"/>
</dbReference>
<accession>A0A0A0NVK2</accession>
<evidence type="ECO:0000259" key="3">
    <source>
        <dbReference type="Pfam" id="PF00149"/>
    </source>
</evidence>
<dbReference type="PANTHER" id="PTHR22953">
    <property type="entry name" value="ACID PHOSPHATASE RELATED"/>
    <property type="match status" value="1"/>
</dbReference>
<dbReference type="Pfam" id="PF16656">
    <property type="entry name" value="Pur_ac_phosph_N"/>
    <property type="match status" value="1"/>
</dbReference>
<dbReference type="HOGENOM" id="CLU_026766_0_0_11"/>